<keyword evidence="1" id="KW-0472">Membrane</keyword>
<feature type="transmembrane region" description="Helical" evidence="1">
    <location>
        <begin position="44"/>
        <end position="70"/>
    </location>
</feature>
<keyword evidence="1" id="KW-1133">Transmembrane helix</keyword>
<evidence type="ECO:0000313" key="3">
    <source>
        <dbReference type="Proteomes" id="UP000266673"/>
    </source>
</evidence>
<reference evidence="2 3" key="1">
    <citation type="submission" date="2018-06" db="EMBL/GenBank/DDBJ databases">
        <title>Comparative genomics reveals the genomic features of Rhizophagus irregularis, R. cerebriforme, R. diaphanum and Gigaspora rosea, and their symbiotic lifestyle signature.</title>
        <authorList>
            <person name="Morin E."/>
            <person name="San Clemente H."/>
            <person name="Chen E.C.H."/>
            <person name="De La Providencia I."/>
            <person name="Hainaut M."/>
            <person name="Kuo A."/>
            <person name="Kohler A."/>
            <person name="Murat C."/>
            <person name="Tang N."/>
            <person name="Roy S."/>
            <person name="Loubradou J."/>
            <person name="Henrissat B."/>
            <person name="Grigoriev I.V."/>
            <person name="Corradi N."/>
            <person name="Roux C."/>
            <person name="Martin F.M."/>
        </authorList>
    </citation>
    <scope>NUCLEOTIDE SEQUENCE [LARGE SCALE GENOMIC DNA]</scope>
    <source>
        <strain evidence="2 3">DAOM 194757</strain>
    </source>
</reference>
<dbReference type="EMBL" id="QKWP01002563">
    <property type="protein sequence ID" value="RIB02874.1"/>
    <property type="molecule type" value="Genomic_DNA"/>
</dbReference>
<evidence type="ECO:0000256" key="1">
    <source>
        <dbReference type="SAM" id="Phobius"/>
    </source>
</evidence>
<sequence length="81" mass="8818">MELPFVSGDVIHSFVVLGVVIHGVIILEVVAHGFVIIGVVVHDVVILGATVVTKLLVVTSSFSSFVRLWLRVSLVRLTWLI</sequence>
<gene>
    <name evidence="2" type="ORF">C2G38_2226633</name>
</gene>
<organism evidence="2 3">
    <name type="scientific">Gigaspora rosea</name>
    <dbReference type="NCBI Taxonomy" id="44941"/>
    <lineage>
        <taxon>Eukaryota</taxon>
        <taxon>Fungi</taxon>
        <taxon>Fungi incertae sedis</taxon>
        <taxon>Mucoromycota</taxon>
        <taxon>Glomeromycotina</taxon>
        <taxon>Glomeromycetes</taxon>
        <taxon>Diversisporales</taxon>
        <taxon>Gigasporaceae</taxon>
        <taxon>Gigaspora</taxon>
    </lineage>
</organism>
<evidence type="ECO:0000313" key="2">
    <source>
        <dbReference type="EMBL" id="RIB02874.1"/>
    </source>
</evidence>
<comment type="caution">
    <text evidence="2">The sequence shown here is derived from an EMBL/GenBank/DDBJ whole genome shotgun (WGS) entry which is preliminary data.</text>
</comment>
<proteinExistence type="predicted"/>
<dbReference type="AlphaFoldDB" id="A0A397TY47"/>
<name>A0A397TY47_9GLOM</name>
<keyword evidence="3" id="KW-1185">Reference proteome</keyword>
<keyword evidence="1" id="KW-0812">Transmembrane</keyword>
<protein>
    <submittedName>
        <fullName evidence="2">Uncharacterized protein</fullName>
    </submittedName>
</protein>
<accession>A0A397TY47</accession>
<feature type="transmembrane region" description="Helical" evidence="1">
    <location>
        <begin position="12"/>
        <end position="37"/>
    </location>
</feature>
<dbReference type="Proteomes" id="UP000266673">
    <property type="component" value="Unassembled WGS sequence"/>
</dbReference>